<accession>A0ABQ8TYV1</accession>
<evidence type="ECO:0008006" key="3">
    <source>
        <dbReference type="Google" id="ProtNLM"/>
    </source>
</evidence>
<comment type="caution">
    <text evidence="1">The sequence shown here is derived from an EMBL/GenBank/DDBJ whole genome shotgun (WGS) entry which is preliminary data.</text>
</comment>
<evidence type="ECO:0000313" key="1">
    <source>
        <dbReference type="EMBL" id="KAJ4451296.1"/>
    </source>
</evidence>
<name>A0ABQ8TYV1_PERAM</name>
<reference evidence="1 2" key="1">
    <citation type="journal article" date="2022" name="Allergy">
        <title>Genome assembly and annotation of Periplaneta americana reveal a comprehensive cockroach allergen profile.</title>
        <authorList>
            <person name="Wang L."/>
            <person name="Xiong Q."/>
            <person name="Saelim N."/>
            <person name="Wang L."/>
            <person name="Nong W."/>
            <person name="Wan A.T."/>
            <person name="Shi M."/>
            <person name="Liu X."/>
            <person name="Cao Q."/>
            <person name="Hui J.H.L."/>
            <person name="Sookrung N."/>
            <person name="Leung T.F."/>
            <person name="Tungtrongchitr A."/>
            <person name="Tsui S.K.W."/>
        </authorList>
    </citation>
    <scope>NUCLEOTIDE SEQUENCE [LARGE SCALE GENOMIC DNA]</scope>
    <source>
        <strain evidence="1">PWHHKU_190912</strain>
    </source>
</reference>
<proteinExistence type="predicted"/>
<gene>
    <name evidence="1" type="ORF">ANN_02757</name>
</gene>
<evidence type="ECO:0000313" key="2">
    <source>
        <dbReference type="Proteomes" id="UP001148838"/>
    </source>
</evidence>
<sequence>MTAKPLWLLMYGRAIIDQGSSLQHYRSTTPVRARFCSDFASIIAKSRSSQGDALSPLLFNFALEYAVRNVQDNRQGLELNGLHQLLVYADDVNMLGENPQIYGNFN</sequence>
<protein>
    <recommendedName>
        <fullName evidence="3">Reverse transcriptase domain-containing protein</fullName>
    </recommendedName>
</protein>
<keyword evidence="2" id="KW-1185">Reference proteome</keyword>
<organism evidence="1 2">
    <name type="scientific">Periplaneta americana</name>
    <name type="common">American cockroach</name>
    <name type="synonym">Blatta americana</name>
    <dbReference type="NCBI Taxonomy" id="6978"/>
    <lineage>
        <taxon>Eukaryota</taxon>
        <taxon>Metazoa</taxon>
        <taxon>Ecdysozoa</taxon>
        <taxon>Arthropoda</taxon>
        <taxon>Hexapoda</taxon>
        <taxon>Insecta</taxon>
        <taxon>Pterygota</taxon>
        <taxon>Neoptera</taxon>
        <taxon>Polyneoptera</taxon>
        <taxon>Dictyoptera</taxon>
        <taxon>Blattodea</taxon>
        <taxon>Blattoidea</taxon>
        <taxon>Blattidae</taxon>
        <taxon>Blattinae</taxon>
        <taxon>Periplaneta</taxon>
    </lineage>
</organism>
<dbReference type="EMBL" id="JAJSOF020000001">
    <property type="protein sequence ID" value="KAJ4451296.1"/>
    <property type="molecule type" value="Genomic_DNA"/>
</dbReference>
<dbReference type="Proteomes" id="UP001148838">
    <property type="component" value="Unassembled WGS sequence"/>
</dbReference>